<protein>
    <submittedName>
        <fullName evidence="1">Uncharacterized protein</fullName>
    </submittedName>
</protein>
<accession>A0A382MU98</accession>
<dbReference type="EMBL" id="UINC01095775">
    <property type="protein sequence ID" value="SVC52130.1"/>
    <property type="molecule type" value="Genomic_DNA"/>
</dbReference>
<dbReference type="AlphaFoldDB" id="A0A382MU98"/>
<proteinExistence type="predicted"/>
<sequence length="149" mass="16360">MKKIVFNVTIISLILFFVQSCSIDENVTTTTAVSKSSTDYIGTYLSACGENKQQEKVVITDSGTEDVVYANWYKISHSDSACSTVLKTIQYNHTARAMGDTTDDDGNSVSKVSFVNVNVTATLNNTYTSNAMMTRGVDFLIGRRTLLKI</sequence>
<gene>
    <name evidence="1" type="ORF">METZ01_LOCUS304984</name>
</gene>
<dbReference type="PROSITE" id="PS51257">
    <property type="entry name" value="PROKAR_LIPOPROTEIN"/>
    <property type="match status" value="1"/>
</dbReference>
<evidence type="ECO:0000313" key="1">
    <source>
        <dbReference type="EMBL" id="SVC52130.1"/>
    </source>
</evidence>
<name>A0A382MU98_9ZZZZ</name>
<reference evidence="1" key="1">
    <citation type="submission" date="2018-05" db="EMBL/GenBank/DDBJ databases">
        <authorList>
            <person name="Lanie J.A."/>
            <person name="Ng W.-L."/>
            <person name="Kazmierczak K.M."/>
            <person name="Andrzejewski T.M."/>
            <person name="Davidsen T.M."/>
            <person name="Wayne K.J."/>
            <person name="Tettelin H."/>
            <person name="Glass J.I."/>
            <person name="Rusch D."/>
            <person name="Podicherti R."/>
            <person name="Tsui H.-C.T."/>
            <person name="Winkler M.E."/>
        </authorList>
    </citation>
    <scope>NUCLEOTIDE SEQUENCE</scope>
</reference>
<organism evidence="1">
    <name type="scientific">marine metagenome</name>
    <dbReference type="NCBI Taxonomy" id="408172"/>
    <lineage>
        <taxon>unclassified sequences</taxon>
        <taxon>metagenomes</taxon>
        <taxon>ecological metagenomes</taxon>
    </lineage>
</organism>